<name>A0A6G1GFZ5_9PEZI</name>
<evidence type="ECO:0000313" key="3">
    <source>
        <dbReference type="RefSeq" id="XP_033538477.1"/>
    </source>
</evidence>
<keyword evidence="2" id="KW-1185">Reference proteome</keyword>
<organism evidence="1">
    <name type="scientific">Eremomyces bilateralis CBS 781.70</name>
    <dbReference type="NCBI Taxonomy" id="1392243"/>
    <lineage>
        <taxon>Eukaryota</taxon>
        <taxon>Fungi</taxon>
        <taxon>Dikarya</taxon>
        <taxon>Ascomycota</taxon>
        <taxon>Pezizomycotina</taxon>
        <taxon>Dothideomycetes</taxon>
        <taxon>Dothideomycetes incertae sedis</taxon>
        <taxon>Eremomycetales</taxon>
        <taxon>Eremomycetaceae</taxon>
        <taxon>Eremomyces</taxon>
    </lineage>
</organism>
<dbReference type="InterPro" id="IPR010296">
    <property type="entry name" value="DUF899_thioredox"/>
</dbReference>
<gene>
    <name evidence="1 3" type="ORF">P152DRAFT_469368</name>
</gene>
<dbReference type="GeneID" id="54421463"/>
<dbReference type="EMBL" id="ML975149">
    <property type="protein sequence ID" value="KAF1816846.1"/>
    <property type="molecule type" value="Genomic_DNA"/>
</dbReference>
<evidence type="ECO:0000313" key="2">
    <source>
        <dbReference type="Proteomes" id="UP000504638"/>
    </source>
</evidence>
<reference evidence="1 3" key="1">
    <citation type="submission" date="2020-01" db="EMBL/GenBank/DDBJ databases">
        <authorList>
            <consortium name="DOE Joint Genome Institute"/>
            <person name="Haridas S."/>
            <person name="Albert R."/>
            <person name="Binder M."/>
            <person name="Bloem J."/>
            <person name="Labutti K."/>
            <person name="Salamov A."/>
            <person name="Andreopoulos B."/>
            <person name="Baker S.E."/>
            <person name="Barry K."/>
            <person name="Bills G."/>
            <person name="Bluhm B.H."/>
            <person name="Cannon C."/>
            <person name="Castanera R."/>
            <person name="Culley D.E."/>
            <person name="Daum C."/>
            <person name="Ezra D."/>
            <person name="Gonzalez J.B."/>
            <person name="Henrissat B."/>
            <person name="Kuo A."/>
            <person name="Liang C."/>
            <person name="Lipzen A."/>
            <person name="Lutzoni F."/>
            <person name="Magnuson J."/>
            <person name="Mondo S."/>
            <person name="Nolan M."/>
            <person name="Ohm R."/>
            <person name="Pangilinan J."/>
            <person name="Park H.-J."/>
            <person name="Ramirez L."/>
            <person name="Alfaro M."/>
            <person name="Sun H."/>
            <person name="Tritt A."/>
            <person name="Yoshinaga Y."/>
            <person name="Zwiers L.-H."/>
            <person name="Turgeon B.G."/>
            <person name="Goodwin S.B."/>
            <person name="Spatafora J.W."/>
            <person name="Crous P.W."/>
            <person name="Grigoriev I.V."/>
        </authorList>
    </citation>
    <scope>NUCLEOTIDE SEQUENCE</scope>
    <source>
        <strain evidence="1 3">CBS 781.70</strain>
    </source>
</reference>
<dbReference type="Proteomes" id="UP000504638">
    <property type="component" value="Unplaced"/>
</dbReference>
<protein>
    <submittedName>
        <fullName evidence="1 3">DUF899-domain-containing protein</fullName>
    </submittedName>
</protein>
<dbReference type="AlphaFoldDB" id="A0A6G1GFZ5"/>
<proteinExistence type="predicted"/>
<dbReference type="OrthoDB" id="3503208at2759"/>
<dbReference type="RefSeq" id="XP_033538477.1">
    <property type="nucleotide sequence ID" value="XM_033680893.1"/>
</dbReference>
<sequence length="232" mass="25593">MSHPTDPPIDPSRRWTLTASPSYIDARKSLFQAELTLRSQIEHVAALRRALPPGPFLPPYTFTEGPRDLSASGPFTHPTLADLASNGRSLVMYHMMFGPDDENVCPMCAMFVDGLEGAVGHLEERVNVVVCAAAPIEKVREWAKRRGWGKLRFVSSAGSGFNRDMGTEDAGVSVFQGEEEGVRHLYMQKGDFGPGVERGLDLLCPVYNVFDLVPEGRGNWYAGNEYMMRSGV</sequence>
<accession>A0A6G1GFZ5</accession>
<reference evidence="3" key="2">
    <citation type="submission" date="2020-04" db="EMBL/GenBank/DDBJ databases">
        <authorList>
            <consortium name="NCBI Genome Project"/>
        </authorList>
    </citation>
    <scope>NUCLEOTIDE SEQUENCE</scope>
    <source>
        <strain evidence="3">CBS 781.70</strain>
    </source>
</reference>
<reference evidence="3" key="3">
    <citation type="submission" date="2025-04" db="UniProtKB">
        <authorList>
            <consortium name="RefSeq"/>
        </authorList>
    </citation>
    <scope>IDENTIFICATION</scope>
    <source>
        <strain evidence="3">CBS 781.70</strain>
    </source>
</reference>
<dbReference type="Pfam" id="PF05988">
    <property type="entry name" value="DUF899"/>
    <property type="match status" value="1"/>
</dbReference>
<evidence type="ECO:0000313" key="1">
    <source>
        <dbReference type="EMBL" id="KAF1816846.1"/>
    </source>
</evidence>